<reference evidence="3 4" key="1">
    <citation type="submission" date="2017-11" db="EMBL/GenBank/DDBJ databases">
        <title>Xanthomonas prunicola sp. nov., a novel pathogen that affects nectarine (Prunus persica var. nectarine) trees.</title>
        <authorList>
            <person name="Lopez M."/>
            <person name="Lopez-Soriano P."/>
            <person name="Garita-Cambronero J."/>
            <person name="Beltran C."/>
            <person name="Taghouti G."/>
            <person name="Portier P."/>
            <person name="Cubero J."/>
            <person name="Fischer-Le Saux M."/>
            <person name="Marco-Noales E."/>
        </authorList>
    </citation>
    <scope>NUCLEOTIDE SEQUENCE [LARGE SCALE GENOMIC DNA]</scope>
    <source>
        <strain evidence="1 3">CFBP8353</strain>
        <strain evidence="2 4">CFBP8354</strain>
    </source>
</reference>
<evidence type="ECO:0000313" key="3">
    <source>
        <dbReference type="Proteomes" id="UP000233720"/>
    </source>
</evidence>
<evidence type="ECO:0000313" key="1">
    <source>
        <dbReference type="EMBL" id="PKV12966.1"/>
    </source>
</evidence>
<accession>A0A2N3RKF2</accession>
<dbReference type="Proteomes" id="UP000233720">
    <property type="component" value="Unassembled WGS sequence"/>
</dbReference>
<dbReference type="EMBL" id="PHKW01000002">
    <property type="protein sequence ID" value="PKV17246.1"/>
    <property type="molecule type" value="Genomic_DNA"/>
</dbReference>
<comment type="caution">
    <text evidence="1">The sequence shown here is derived from an EMBL/GenBank/DDBJ whole genome shotgun (WGS) entry which is preliminary data.</text>
</comment>
<sequence>MSRLSVFSGFITRILPCYSGLQATLAILLFDIRKASAVVAAKSAPVMVIPMHARSLIAVGTVFLQRSRKSDTSGALSKAAEMNTTGHACQAP</sequence>
<gene>
    <name evidence="1" type="ORF">XpruCFBP8353_06710</name>
    <name evidence="2" type="ORF">XpruCFBP8354_06710</name>
</gene>
<organism evidence="1 3">
    <name type="scientific">Xanthomonas prunicola</name>
    <dbReference type="NCBI Taxonomy" id="2053930"/>
    <lineage>
        <taxon>Bacteria</taxon>
        <taxon>Pseudomonadati</taxon>
        <taxon>Pseudomonadota</taxon>
        <taxon>Gammaproteobacteria</taxon>
        <taxon>Lysobacterales</taxon>
        <taxon>Lysobacteraceae</taxon>
        <taxon>Xanthomonas</taxon>
    </lineage>
</organism>
<protein>
    <submittedName>
        <fullName evidence="1">Uncharacterized protein</fullName>
    </submittedName>
</protein>
<dbReference type="EMBL" id="PHKV01000002">
    <property type="protein sequence ID" value="PKV12966.1"/>
    <property type="molecule type" value="Genomic_DNA"/>
</dbReference>
<dbReference type="Proteomes" id="UP000233748">
    <property type="component" value="Unassembled WGS sequence"/>
</dbReference>
<keyword evidence="4" id="KW-1185">Reference proteome</keyword>
<evidence type="ECO:0000313" key="2">
    <source>
        <dbReference type="EMBL" id="PKV17246.1"/>
    </source>
</evidence>
<name>A0A2N3RKF2_9XANT</name>
<dbReference type="AlphaFoldDB" id="A0A2N3RKF2"/>
<evidence type="ECO:0000313" key="4">
    <source>
        <dbReference type="Proteomes" id="UP000233748"/>
    </source>
</evidence>
<proteinExistence type="predicted"/>